<accession>A0A402A5U4</accession>
<protein>
    <submittedName>
        <fullName evidence="4">N-acetyltransferase</fullName>
    </submittedName>
</protein>
<comment type="caution">
    <text evidence="4">The sequence shown here is derived from an EMBL/GenBank/DDBJ whole genome shotgun (WGS) entry which is preliminary data.</text>
</comment>
<evidence type="ECO:0000259" key="3">
    <source>
        <dbReference type="PROSITE" id="PS51186"/>
    </source>
</evidence>
<dbReference type="RefSeq" id="WP_126581796.1">
    <property type="nucleotide sequence ID" value="NZ_BIFR01000001.1"/>
</dbReference>
<keyword evidence="2" id="KW-0012">Acyltransferase</keyword>
<dbReference type="Pfam" id="PF00583">
    <property type="entry name" value="Acetyltransf_1"/>
    <property type="match status" value="1"/>
</dbReference>
<feature type="domain" description="N-acetyltransferase" evidence="3">
    <location>
        <begin position="1"/>
        <end position="191"/>
    </location>
</feature>
<dbReference type="InterPro" id="IPR050832">
    <property type="entry name" value="Bact_Acetyltransf"/>
</dbReference>
<name>A0A402A5U4_9CHLR</name>
<dbReference type="InterPro" id="IPR016181">
    <property type="entry name" value="Acyl_CoA_acyltransferase"/>
</dbReference>
<dbReference type="PROSITE" id="PS50007">
    <property type="entry name" value="PIPLC_X_DOMAIN"/>
    <property type="match status" value="1"/>
</dbReference>
<gene>
    <name evidence="4" type="ORF">KTT_42440</name>
</gene>
<dbReference type="Gene3D" id="3.40.630.30">
    <property type="match status" value="1"/>
</dbReference>
<dbReference type="EMBL" id="BIFR01000001">
    <property type="protein sequence ID" value="GCE14385.1"/>
    <property type="molecule type" value="Genomic_DNA"/>
</dbReference>
<dbReference type="PANTHER" id="PTHR43877">
    <property type="entry name" value="AMINOALKYLPHOSPHONATE N-ACETYLTRANSFERASE-RELATED-RELATED"/>
    <property type="match status" value="1"/>
</dbReference>
<dbReference type="OrthoDB" id="5319888at2"/>
<evidence type="ECO:0000313" key="4">
    <source>
        <dbReference type="EMBL" id="GCE14385.1"/>
    </source>
</evidence>
<keyword evidence="5" id="KW-1185">Reference proteome</keyword>
<dbReference type="GO" id="GO:0016747">
    <property type="term" value="F:acyltransferase activity, transferring groups other than amino-acyl groups"/>
    <property type="evidence" value="ECO:0007669"/>
    <property type="project" value="InterPro"/>
</dbReference>
<dbReference type="PROSITE" id="PS51186">
    <property type="entry name" value="GNAT"/>
    <property type="match status" value="1"/>
</dbReference>
<dbReference type="PANTHER" id="PTHR43877:SF1">
    <property type="entry name" value="ACETYLTRANSFERASE"/>
    <property type="match status" value="1"/>
</dbReference>
<dbReference type="SUPFAM" id="SSF55729">
    <property type="entry name" value="Acyl-CoA N-acyltransferases (Nat)"/>
    <property type="match status" value="1"/>
</dbReference>
<dbReference type="CDD" id="cd04301">
    <property type="entry name" value="NAT_SF"/>
    <property type="match status" value="1"/>
</dbReference>
<evidence type="ECO:0000313" key="5">
    <source>
        <dbReference type="Proteomes" id="UP000287352"/>
    </source>
</evidence>
<dbReference type="Proteomes" id="UP000287352">
    <property type="component" value="Unassembled WGS sequence"/>
</dbReference>
<evidence type="ECO:0000256" key="2">
    <source>
        <dbReference type="ARBA" id="ARBA00023315"/>
    </source>
</evidence>
<dbReference type="AlphaFoldDB" id="A0A402A5U4"/>
<organism evidence="4 5">
    <name type="scientific">Tengunoibacter tsumagoiensis</name>
    <dbReference type="NCBI Taxonomy" id="2014871"/>
    <lineage>
        <taxon>Bacteria</taxon>
        <taxon>Bacillati</taxon>
        <taxon>Chloroflexota</taxon>
        <taxon>Ktedonobacteria</taxon>
        <taxon>Ktedonobacterales</taxon>
        <taxon>Dictyobacteraceae</taxon>
        <taxon>Tengunoibacter</taxon>
    </lineage>
</organism>
<dbReference type="InterPro" id="IPR000182">
    <property type="entry name" value="GNAT_dom"/>
</dbReference>
<evidence type="ECO:0000256" key="1">
    <source>
        <dbReference type="ARBA" id="ARBA00022679"/>
    </source>
</evidence>
<proteinExistence type="predicted"/>
<sequence>MTIRSARVTDAPSAARLMYAALRNVATLLTGATEEPEILSLLEHFFSLPSNRLSYQQALVKELDQRIVGLILLYGGDEAEKLDLPLLERLRALHQDPQMTFPKEANDDEYYIDTLSVSPEYGGRGIGTELIAAAEERARQHGYIKMSLLVDLTNPRASRLYERLGYHTDKQIQIGPDLYEHKVKVLSSDLYSR</sequence>
<reference evidence="5" key="1">
    <citation type="submission" date="2018-12" db="EMBL/GenBank/DDBJ databases">
        <title>Tengunoibacter tsumagoiensis gen. nov., sp. nov., Dictyobacter kobayashii sp. nov., D. alpinus sp. nov., and D. joshuensis sp. nov. and description of Dictyobacteraceae fam. nov. within the order Ktedonobacterales isolated from Tengu-no-mugimeshi.</title>
        <authorList>
            <person name="Wang C.M."/>
            <person name="Zheng Y."/>
            <person name="Sakai Y."/>
            <person name="Toyoda A."/>
            <person name="Minakuchi Y."/>
            <person name="Abe K."/>
            <person name="Yokota A."/>
            <person name="Yabe S."/>
        </authorList>
    </citation>
    <scope>NUCLEOTIDE SEQUENCE [LARGE SCALE GENOMIC DNA]</scope>
    <source>
        <strain evidence="5">Uno3</strain>
    </source>
</reference>
<keyword evidence="1 4" id="KW-0808">Transferase</keyword>